<accession>A0A1A9UJB8</accession>
<evidence type="ECO:0000313" key="2">
    <source>
        <dbReference type="Proteomes" id="UP000078200"/>
    </source>
</evidence>
<dbReference type="Proteomes" id="UP000078200">
    <property type="component" value="Unassembled WGS sequence"/>
</dbReference>
<dbReference type="STRING" id="7395.A0A1A9UJB8"/>
<evidence type="ECO:0000313" key="1">
    <source>
        <dbReference type="EnsemblMetazoa" id="GAUT006679-PA"/>
    </source>
</evidence>
<reference evidence="1" key="1">
    <citation type="submission" date="2020-05" db="UniProtKB">
        <authorList>
            <consortium name="EnsemblMetazoa"/>
        </authorList>
    </citation>
    <scope>IDENTIFICATION</scope>
    <source>
        <strain evidence="1">TTRI</strain>
    </source>
</reference>
<keyword evidence="2" id="KW-1185">Reference proteome</keyword>
<dbReference type="EnsemblMetazoa" id="GAUT006679-RA">
    <property type="protein sequence ID" value="GAUT006679-PA"/>
    <property type="gene ID" value="GAUT006679"/>
</dbReference>
<name>A0A1A9UJB8_GLOAU</name>
<proteinExistence type="predicted"/>
<dbReference type="VEuPathDB" id="VectorBase:GAUT006679"/>
<protein>
    <submittedName>
        <fullName evidence="1">Uncharacterized protein</fullName>
    </submittedName>
</protein>
<organism evidence="1 2">
    <name type="scientific">Glossina austeni</name>
    <name type="common">Savannah tsetse fly</name>
    <dbReference type="NCBI Taxonomy" id="7395"/>
    <lineage>
        <taxon>Eukaryota</taxon>
        <taxon>Metazoa</taxon>
        <taxon>Ecdysozoa</taxon>
        <taxon>Arthropoda</taxon>
        <taxon>Hexapoda</taxon>
        <taxon>Insecta</taxon>
        <taxon>Pterygota</taxon>
        <taxon>Neoptera</taxon>
        <taxon>Endopterygota</taxon>
        <taxon>Diptera</taxon>
        <taxon>Brachycera</taxon>
        <taxon>Muscomorpha</taxon>
        <taxon>Hippoboscoidea</taxon>
        <taxon>Glossinidae</taxon>
        <taxon>Glossina</taxon>
    </lineage>
</organism>
<sequence length="78" mass="8411">MKTAQFRMNGEEKGLVRWGTTYRLNGGNGGTSAKELAIISKDIPLDVLGLSSGGLGQKDRQQELEELLSSAYPNLAKT</sequence>
<dbReference type="AlphaFoldDB" id="A0A1A9UJB8"/>